<comment type="caution">
    <text evidence="6">The sequence shown here is derived from an EMBL/GenBank/DDBJ whole genome shotgun (WGS) entry which is preliminary data.</text>
</comment>
<feature type="region of interest" description="Disordered" evidence="5">
    <location>
        <begin position="224"/>
        <end position="245"/>
    </location>
</feature>
<keyword evidence="4" id="KW-0539">Nucleus</keyword>
<keyword evidence="3" id="KW-0963">Cytoplasm</keyword>
<evidence type="ECO:0000256" key="5">
    <source>
        <dbReference type="SAM" id="MobiDB-lite"/>
    </source>
</evidence>
<reference evidence="6 7" key="1">
    <citation type="journal article" date="2018" name="New Phytol.">
        <title>Phylogenomics of Endogonaceae and evolution of mycorrhizas within Mucoromycota.</title>
        <authorList>
            <person name="Chang Y."/>
            <person name="Desiro A."/>
            <person name="Na H."/>
            <person name="Sandor L."/>
            <person name="Lipzen A."/>
            <person name="Clum A."/>
            <person name="Barry K."/>
            <person name="Grigoriev I.V."/>
            <person name="Martin F.M."/>
            <person name="Stajich J.E."/>
            <person name="Smith M.E."/>
            <person name="Bonito G."/>
            <person name="Spatafora J.W."/>
        </authorList>
    </citation>
    <scope>NUCLEOTIDE SEQUENCE [LARGE SCALE GENOMIC DNA]</scope>
    <source>
        <strain evidence="6 7">GMNB39</strain>
    </source>
</reference>
<keyword evidence="7" id="KW-1185">Reference proteome</keyword>
<sequence>MLAHTTPDIVPLQPSRAHLNPKFDGYKLVLFDDATQLHCTALPSPGIHVPKVPPGAKLSYRELQSRVTFNHLAAAHESPSKGAAFYIDAKSTLTLLEFDRQTKQTTFHRIVSLPVLNTPLPSCVEPASATELTMQYPSIRALTPELVLVADGAGNIYLVRHTVDPDTGVKKGEIVLTTQYHGHGIEGIDPVPCVLLDAKIVKGEIPELLFAVYSVATKVEEASSSSSSTLSTQFRTPSTNHQATQ</sequence>
<evidence type="ECO:0000256" key="2">
    <source>
        <dbReference type="ARBA" id="ARBA00004496"/>
    </source>
</evidence>
<dbReference type="InterPro" id="IPR037895">
    <property type="entry name" value="NUDCD1"/>
</dbReference>
<name>A0A433D154_9FUNG</name>
<accession>A0A433D154</accession>
<protein>
    <submittedName>
        <fullName evidence="6">Uncharacterized protein</fullName>
    </submittedName>
</protein>
<dbReference type="GO" id="GO:0005634">
    <property type="term" value="C:nucleus"/>
    <property type="evidence" value="ECO:0007669"/>
    <property type="project" value="UniProtKB-SubCell"/>
</dbReference>
<dbReference type="Proteomes" id="UP000268093">
    <property type="component" value="Unassembled WGS sequence"/>
</dbReference>
<evidence type="ECO:0000313" key="7">
    <source>
        <dbReference type="Proteomes" id="UP000268093"/>
    </source>
</evidence>
<comment type="subcellular location">
    <subcellularLocation>
        <location evidence="2">Cytoplasm</location>
    </subcellularLocation>
    <subcellularLocation>
        <location evidence="1">Nucleus</location>
    </subcellularLocation>
</comment>
<dbReference type="PANTHER" id="PTHR21664:SF1">
    <property type="entry name" value="NUDC DOMAIN-CONTAINING PROTEIN 1"/>
    <property type="match status" value="1"/>
</dbReference>
<feature type="compositionally biased region" description="Polar residues" evidence="5">
    <location>
        <begin position="233"/>
        <end position="245"/>
    </location>
</feature>
<evidence type="ECO:0000256" key="1">
    <source>
        <dbReference type="ARBA" id="ARBA00004123"/>
    </source>
</evidence>
<dbReference type="OrthoDB" id="428655at2759"/>
<evidence type="ECO:0000313" key="6">
    <source>
        <dbReference type="EMBL" id="RUP44556.1"/>
    </source>
</evidence>
<organism evidence="6 7">
    <name type="scientific">Jimgerdemannia flammicorona</name>
    <dbReference type="NCBI Taxonomy" id="994334"/>
    <lineage>
        <taxon>Eukaryota</taxon>
        <taxon>Fungi</taxon>
        <taxon>Fungi incertae sedis</taxon>
        <taxon>Mucoromycota</taxon>
        <taxon>Mucoromycotina</taxon>
        <taxon>Endogonomycetes</taxon>
        <taxon>Endogonales</taxon>
        <taxon>Endogonaceae</taxon>
        <taxon>Jimgerdemannia</taxon>
    </lineage>
</organism>
<evidence type="ECO:0000256" key="3">
    <source>
        <dbReference type="ARBA" id="ARBA00022490"/>
    </source>
</evidence>
<dbReference type="PANTHER" id="PTHR21664">
    <property type="entry name" value="CHRONIC MYELOGENOUS LEUKEMIA TUMOR ANTIGEN 66"/>
    <property type="match status" value="1"/>
</dbReference>
<evidence type="ECO:0000256" key="4">
    <source>
        <dbReference type="ARBA" id="ARBA00023242"/>
    </source>
</evidence>
<dbReference type="GO" id="GO:0005737">
    <property type="term" value="C:cytoplasm"/>
    <property type="evidence" value="ECO:0007669"/>
    <property type="project" value="UniProtKB-SubCell"/>
</dbReference>
<gene>
    <name evidence="6" type="ORF">BC936DRAFT_149299</name>
</gene>
<feature type="non-terminal residue" evidence="6">
    <location>
        <position position="245"/>
    </location>
</feature>
<dbReference type="AlphaFoldDB" id="A0A433D154"/>
<proteinExistence type="predicted"/>
<dbReference type="EMBL" id="RBNI01008732">
    <property type="protein sequence ID" value="RUP44556.1"/>
    <property type="molecule type" value="Genomic_DNA"/>
</dbReference>